<evidence type="ECO:0000256" key="1">
    <source>
        <dbReference type="SAM" id="MobiDB-lite"/>
    </source>
</evidence>
<protein>
    <recommendedName>
        <fullName evidence="4">5,6-dimethylbenzimidazole synthase</fullName>
    </recommendedName>
</protein>
<accession>A0ABR6EH74</accession>
<name>A0ABR6EH74_9ACTN</name>
<feature type="non-terminal residue" evidence="2">
    <location>
        <position position="81"/>
    </location>
</feature>
<dbReference type="RefSeq" id="WP_182856023.1">
    <property type="nucleotide sequence ID" value="NZ_WMLF01000182.1"/>
</dbReference>
<feature type="region of interest" description="Disordered" evidence="1">
    <location>
        <begin position="1"/>
        <end position="81"/>
    </location>
</feature>
<evidence type="ECO:0008006" key="4">
    <source>
        <dbReference type="Google" id="ProtNLM"/>
    </source>
</evidence>
<dbReference type="EMBL" id="WMLF01000182">
    <property type="protein sequence ID" value="MBB1244672.1"/>
    <property type="molecule type" value="Genomic_DNA"/>
</dbReference>
<sequence>MTDTGRIPGEGQPENAGAPQEQPGAPASGGYTFPDPAVGPGADQDDQLLMPSSQGAWGEPLHSGQFYRQPMPADPSLHTPP</sequence>
<reference evidence="3" key="1">
    <citation type="journal article" date="2020" name="Syst. Appl. Microbiol.">
        <title>Streptomyces alkaliterrae sp. nov., isolated from an alkaline soil, and emended descriptions of Streptomyces alkaliphilus, Streptomyces calidiresistens and Streptomyces durbertensis.</title>
        <authorList>
            <person name="Swiecimska M."/>
            <person name="Golinska P."/>
            <person name="Nouioui I."/>
            <person name="Wypij M."/>
            <person name="Rai M."/>
            <person name="Sangal V."/>
            <person name="Goodfellow M."/>
        </authorList>
    </citation>
    <scope>NUCLEOTIDE SEQUENCE [LARGE SCALE GENOMIC DNA]</scope>
    <source>
        <strain evidence="3">DSM 104538</strain>
    </source>
</reference>
<proteinExistence type="predicted"/>
<evidence type="ECO:0000313" key="2">
    <source>
        <dbReference type="EMBL" id="MBB1244672.1"/>
    </source>
</evidence>
<gene>
    <name evidence="2" type="ORF">GL263_14010</name>
</gene>
<feature type="compositionally biased region" description="Low complexity" evidence="1">
    <location>
        <begin position="16"/>
        <end position="30"/>
    </location>
</feature>
<dbReference type="Proteomes" id="UP000766698">
    <property type="component" value="Unassembled WGS sequence"/>
</dbReference>
<evidence type="ECO:0000313" key="3">
    <source>
        <dbReference type="Proteomes" id="UP000766698"/>
    </source>
</evidence>
<organism evidence="2 3">
    <name type="scientific">Streptomyces durbertensis</name>
    <dbReference type="NCBI Taxonomy" id="2448886"/>
    <lineage>
        <taxon>Bacteria</taxon>
        <taxon>Bacillati</taxon>
        <taxon>Actinomycetota</taxon>
        <taxon>Actinomycetes</taxon>
        <taxon>Kitasatosporales</taxon>
        <taxon>Streptomycetaceae</taxon>
        <taxon>Streptomyces</taxon>
    </lineage>
</organism>
<comment type="caution">
    <text evidence="2">The sequence shown here is derived from an EMBL/GenBank/DDBJ whole genome shotgun (WGS) entry which is preliminary data.</text>
</comment>
<keyword evidence="3" id="KW-1185">Reference proteome</keyword>